<dbReference type="PRINTS" id="PR00992">
    <property type="entry name" value="ALARACEMASE"/>
</dbReference>
<reference evidence="8" key="2">
    <citation type="journal article" date="2021" name="PeerJ">
        <title>Extensive microbial diversity within the chicken gut microbiome revealed by metagenomics and culture.</title>
        <authorList>
            <person name="Gilroy R."/>
            <person name="Ravi A."/>
            <person name="Getino M."/>
            <person name="Pursley I."/>
            <person name="Horton D.L."/>
            <person name="Alikhan N.F."/>
            <person name="Baker D."/>
            <person name="Gharbi K."/>
            <person name="Hall N."/>
            <person name="Watson M."/>
            <person name="Adriaenssens E.M."/>
            <person name="Foster-Nyarko E."/>
            <person name="Jarju S."/>
            <person name="Secka A."/>
            <person name="Antonio M."/>
            <person name="Oren A."/>
            <person name="Chaudhuri R.R."/>
            <person name="La Ragione R."/>
            <person name="Hildebrand F."/>
            <person name="Pallen M.J."/>
        </authorList>
    </citation>
    <scope>NUCLEOTIDE SEQUENCE</scope>
    <source>
        <strain evidence="8">ChiBcolR7-354</strain>
    </source>
</reference>
<dbReference type="CDD" id="cd00430">
    <property type="entry name" value="PLPDE_III_AR"/>
    <property type="match status" value="1"/>
</dbReference>
<feature type="active site" description="Proton acceptor; specific for L-alanine" evidence="4">
    <location>
        <position position="269"/>
    </location>
</feature>
<dbReference type="PANTHER" id="PTHR30511">
    <property type="entry name" value="ALANINE RACEMASE"/>
    <property type="match status" value="1"/>
</dbReference>
<protein>
    <recommendedName>
        <fullName evidence="4">Alanine racemase</fullName>
        <ecNumber evidence="4">5.1.1.1</ecNumber>
    </recommendedName>
</protein>
<dbReference type="GO" id="GO:0030632">
    <property type="term" value="P:D-alanine biosynthetic process"/>
    <property type="evidence" value="ECO:0007669"/>
    <property type="project" value="UniProtKB-UniRule"/>
</dbReference>
<keyword evidence="3 4" id="KW-0413">Isomerase</keyword>
<dbReference type="InterPro" id="IPR011079">
    <property type="entry name" value="Ala_racemase_C"/>
</dbReference>
<proteinExistence type="inferred from homology"/>
<accession>A0A9D1CSD7</accession>
<dbReference type="EC" id="5.1.1.1" evidence="4"/>
<dbReference type="SUPFAM" id="SSF51419">
    <property type="entry name" value="PLP-binding barrel"/>
    <property type="match status" value="1"/>
</dbReference>
<organism evidence="8 9">
    <name type="scientific">Candidatus Scatomorpha intestinavium</name>
    <dbReference type="NCBI Taxonomy" id="2840922"/>
    <lineage>
        <taxon>Bacteria</taxon>
        <taxon>Bacillati</taxon>
        <taxon>Bacillota</taxon>
        <taxon>Clostridia</taxon>
        <taxon>Eubacteriales</taxon>
        <taxon>Candidatus Scatomorpha</taxon>
    </lineage>
</organism>
<dbReference type="EMBL" id="DVGA01000044">
    <property type="protein sequence ID" value="HIQ78501.1"/>
    <property type="molecule type" value="Genomic_DNA"/>
</dbReference>
<comment type="function">
    <text evidence="4">Catalyzes the interconversion of L-alanine and D-alanine. May also act on other amino acids.</text>
</comment>
<evidence type="ECO:0000256" key="6">
    <source>
        <dbReference type="PIRSR" id="PIRSR600821-52"/>
    </source>
</evidence>
<dbReference type="GO" id="GO:0008784">
    <property type="term" value="F:alanine racemase activity"/>
    <property type="evidence" value="ECO:0007669"/>
    <property type="project" value="UniProtKB-UniRule"/>
</dbReference>
<dbReference type="InterPro" id="IPR000821">
    <property type="entry name" value="Ala_racemase"/>
</dbReference>
<dbReference type="GO" id="GO:0030170">
    <property type="term" value="F:pyridoxal phosphate binding"/>
    <property type="evidence" value="ECO:0007669"/>
    <property type="project" value="UniProtKB-UniRule"/>
</dbReference>
<gene>
    <name evidence="8" type="primary">alr</name>
    <name evidence="8" type="ORF">IAB77_04515</name>
</gene>
<evidence type="ECO:0000256" key="3">
    <source>
        <dbReference type="ARBA" id="ARBA00023235"/>
    </source>
</evidence>
<dbReference type="FunFam" id="3.20.20.10:FF:000002">
    <property type="entry name" value="Alanine racemase"/>
    <property type="match status" value="1"/>
</dbReference>
<feature type="domain" description="Alanine racemase C-terminal" evidence="7">
    <location>
        <begin position="248"/>
        <end position="372"/>
    </location>
</feature>
<dbReference type="Gene3D" id="3.20.20.10">
    <property type="entry name" value="Alanine racemase"/>
    <property type="match status" value="1"/>
</dbReference>
<evidence type="ECO:0000256" key="5">
    <source>
        <dbReference type="PIRSR" id="PIRSR600821-50"/>
    </source>
</evidence>
<evidence type="ECO:0000313" key="8">
    <source>
        <dbReference type="EMBL" id="HIQ78501.1"/>
    </source>
</evidence>
<dbReference type="NCBIfam" id="TIGR00492">
    <property type="entry name" value="alr"/>
    <property type="match status" value="1"/>
</dbReference>
<dbReference type="Pfam" id="PF01168">
    <property type="entry name" value="Ala_racemase_N"/>
    <property type="match status" value="1"/>
</dbReference>
<evidence type="ECO:0000256" key="2">
    <source>
        <dbReference type="ARBA" id="ARBA00022898"/>
    </source>
</evidence>
<feature type="active site" description="Proton acceptor; specific for D-alanine" evidence="4">
    <location>
        <position position="39"/>
    </location>
</feature>
<name>A0A9D1CSD7_9FIRM</name>
<dbReference type="SMART" id="SM01005">
    <property type="entry name" value="Ala_racemase_C"/>
    <property type="match status" value="1"/>
</dbReference>
<evidence type="ECO:0000313" key="9">
    <source>
        <dbReference type="Proteomes" id="UP000824262"/>
    </source>
</evidence>
<dbReference type="AlphaFoldDB" id="A0A9D1CSD7"/>
<dbReference type="PANTHER" id="PTHR30511:SF0">
    <property type="entry name" value="ALANINE RACEMASE, CATABOLIC-RELATED"/>
    <property type="match status" value="1"/>
</dbReference>
<dbReference type="InterPro" id="IPR001608">
    <property type="entry name" value="Ala_racemase_N"/>
</dbReference>
<dbReference type="Proteomes" id="UP000824262">
    <property type="component" value="Unassembled WGS sequence"/>
</dbReference>
<reference evidence="8" key="1">
    <citation type="submission" date="2020-10" db="EMBL/GenBank/DDBJ databases">
        <authorList>
            <person name="Gilroy R."/>
        </authorList>
    </citation>
    <scope>NUCLEOTIDE SEQUENCE</scope>
    <source>
        <strain evidence="8">ChiBcolR7-354</strain>
    </source>
</reference>
<feature type="modified residue" description="N6-(pyridoxal phosphate)lysine" evidence="4 5">
    <location>
        <position position="39"/>
    </location>
</feature>
<dbReference type="Gene3D" id="2.40.37.10">
    <property type="entry name" value="Lyase, Ornithine Decarboxylase, Chain A, domain 1"/>
    <property type="match status" value="1"/>
</dbReference>
<feature type="binding site" evidence="4 6">
    <location>
        <position position="137"/>
    </location>
    <ligand>
        <name>substrate</name>
    </ligand>
</feature>
<dbReference type="InterPro" id="IPR029066">
    <property type="entry name" value="PLP-binding_barrel"/>
</dbReference>
<dbReference type="Pfam" id="PF00842">
    <property type="entry name" value="Ala_racemase_C"/>
    <property type="match status" value="1"/>
</dbReference>
<comment type="cofactor">
    <cofactor evidence="1 4 5">
        <name>pyridoxal 5'-phosphate</name>
        <dbReference type="ChEBI" id="CHEBI:597326"/>
    </cofactor>
</comment>
<dbReference type="HAMAP" id="MF_01201">
    <property type="entry name" value="Ala_racemase"/>
    <property type="match status" value="1"/>
</dbReference>
<comment type="pathway">
    <text evidence="4">Amino-acid biosynthesis; D-alanine biosynthesis; D-alanine from L-alanine: step 1/1.</text>
</comment>
<dbReference type="SUPFAM" id="SSF50621">
    <property type="entry name" value="Alanine racemase C-terminal domain-like"/>
    <property type="match status" value="1"/>
</dbReference>
<evidence type="ECO:0000256" key="4">
    <source>
        <dbReference type="HAMAP-Rule" id="MF_01201"/>
    </source>
</evidence>
<feature type="binding site" evidence="4 6">
    <location>
        <position position="317"/>
    </location>
    <ligand>
        <name>substrate</name>
    </ligand>
</feature>
<dbReference type="GO" id="GO:0005829">
    <property type="term" value="C:cytosol"/>
    <property type="evidence" value="ECO:0007669"/>
    <property type="project" value="TreeGrafter"/>
</dbReference>
<sequence>MRNEDKRTWAEISLANLEHNYNEIRRALPKGTRFMGLCKANAYGHGAVPIAKHLEELGADYLAVSCYEEAAELRAAGVTAPVLILAPSPSFIAGDIARLPAEQAIGDIGCAREISRRLGGSGAPLKCHIKLETGMGRTGFNVLSEREMEEAASIAALPGLEITGVFTHFAVADEPGQEEFTREQFRRFNAAVDRLEKETGVSWGIRHCANSGGVVNYREMALDMVRPGLLLYGLYPGAEHGGLDLRPVMTVLTRVSEITEHHAGDTISYGRTFTCERDMRLAVIPVGYADGLPRRLSGIMDVLINGRRAHEVGTICMDMCMVDITGMDDVRVGDAVTVFGQGLSVDEQAEKAGTISYELLCAVSPRVPRVYV</sequence>
<evidence type="ECO:0000259" key="7">
    <source>
        <dbReference type="SMART" id="SM01005"/>
    </source>
</evidence>
<dbReference type="InterPro" id="IPR009006">
    <property type="entry name" value="Ala_racemase/Decarboxylase_C"/>
</dbReference>
<evidence type="ECO:0000256" key="1">
    <source>
        <dbReference type="ARBA" id="ARBA00001933"/>
    </source>
</evidence>
<comment type="similarity">
    <text evidence="4">Belongs to the alanine racemase family.</text>
</comment>
<keyword evidence="2 4" id="KW-0663">Pyridoxal phosphate</keyword>
<comment type="catalytic activity">
    <reaction evidence="4">
        <text>L-alanine = D-alanine</text>
        <dbReference type="Rhea" id="RHEA:20249"/>
        <dbReference type="ChEBI" id="CHEBI:57416"/>
        <dbReference type="ChEBI" id="CHEBI:57972"/>
        <dbReference type="EC" id="5.1.1.1"/>
    </reaction>
</comment>
<comment type="caution">
    <text evidence="8">The sequence shown here is derived from an EMBL/GenBank/DDBJ whole genome shotgun (WGS) entry which is preliminary data.</text>
</comment>